<dbReference type="Proteomes" id="UP000886998">
    <property type="component" value="Unassembled WGS sequence"/>
</dbReference>
<gene>
    <name evidence="1" type="ORF">TNIN_339081</name>
</gene>
<sequence length="92" mass="10597">MSFLQYDAKKKKREISEACPDVSWPCQASSGPRELDRQTFFPLHIRLLLWICKAPSREKRSKESKAQKIEFSQCPTTVCKTVLGKMVGFMSQ</sequence>
<evidence type="ECO:0000313" key="1">
    <source>
        <dbReference type="EMBL" id="GFS62401.1"/>
    </source>
</evidence>
<organism evidence="1 2">
    <name type="scientific">Trichonephila inaurata madagascariensis</name>
    <dbReference type="NCBI Taxonomy" id="2747483"/>
    <lineage>
        <taxon>Eukaryota</taxon>
        <taxon>Metazoa</taxon>
        <taxon>Ecdysozoa</taxon>
        <taxon>Arthropoda</taxon>
        <taxon>Chelicerata</taxon>
        <taxon>Arachnida</taxon>
        <taxon>Araneae</taxon>
        <taxon>Araneomorphae</taxon>
        <taxon>Entelegynae</taxon>
        <taxon>Araneoidea</taxon>
        <taxon>Nephilidae</taxon>
        <taxon>Trichonephila</taxon>
        <taxon>Trichonephila inaurata</taxon>
    </lineage>
</organism>
<accession>A0A8X6IXD0</accession>
<proteinExistence type="predicted"/>
<dbReference type="EMBL" id="BMAV01027807">
    <property type="protein sequence ID" value="GFS62401.1"/>
    <property type="molecule type" value="Genomic_DNA"/>
</dbReference>
<comment type="caution">
    <text evidence="1">The sequence shown here is derived from an EMBL/GenBank/DDBJ whole genome shotgun (WGS) entry which is preliminary data.</text>
</comment>
<reference evidence="1" key="1">
    <citation type="submission" date="2020-08" db="EMBL/GenBank/DDBJ databases">
        <title>Multicomponent nature underlies the extraordinary mechanical properties of spider dragline silk.</title>
        <authorList>
            <person name="Kono N."/>
            <person name="Nakamura H."/>
            <person name="Mori M."/>
            <person name="Yoshida Y."/>
            <person name="Ohtoshi R."/>
            <person name="Malay A.D."/>
            <person name="Moran D.A.P."/>
            <person name="Tomita M."/>
            <person name="Numata K."/>
            <person name="Arakawa K."/>
        </authorList>
    </citation>
    <scope>NUCLEOTIDE SEQUENCE</scope>
</reference>
<dbReference type="AlphaFoldDB" id="A0A8X6IXD0"/>
<name>A0A8X6IXD0_9ARAC</name>
<protein>
    <submittedName>
        <fullName evidence="1">Uncharacterized protein</fullName>
    </submittedName>
</protein>
<evidence type="ECO:0000313" key="2">
    <source>
        <dbReference type="Proteomes" id="UP000886998"/>
    </source>
</evidence>
<keyword evidence="2" id="KW-1185">Reference proteome</keyword>